<dbReference type="AlphaFoldDB" id="A0A9D2PPD5"/>
<dbReference type="PANTHER" id="PTHR42756:SF1">
    <property type="entry name" value="TRANSCRIPTIONAL REPRESSOR OF EMRAB OPERON"/>
    <property type="match status" value="1"/>
</dbReference>
<dbReference type="InterPro" id="IPR036388">
    <property type="entry name" value="WH-like_DNA-bd_sf"/>
</dbReference>
<dbReference type="Gene3D" id="1.10.10.10">
    <property type="entry name" value="Winged helix-like DNA-binding domain superfamily/Winged helix DNA-binding domain"/>
    <property type="match status" value="1"/>
</dbReference>
<dbReference type="InterPro" id="IPR000835">
    <property type="entry name" value="HTH_MarR-typ"/>
</dbReference>
<dbReference type="SMART" id="SM00347">
    <property type="entry name" value="HTH_MARR"/>
    <property type="match status" value="1"/>
</dbReference>
<evidence type="ECO:0000259" key="4">
    <source>
        <dbReference type="PROSITE" id="PS50995"/>
    </source>
</evidence>
<evidence type="ECO:0000256" key="3">
    <source>
        <dbReference type="ARBA" id="ARBA00023163"/>
    </source>
</evidence>
<dbReference type="SUPFAM" id="SSF46785">
    <property type="entry name" value="Winged helix' DNA-binding domain"/>
    <property type="match status" value="1"/>
</dbReference>
<dbReference type="EMBL" id="DWVZ01000082">
    <property type="protein sequence ID" value="HJC63246.1"/>
    <property type="molecule type" value="Genomic_DNA"/>
</dbReference>
<keyword evidence="3" id="KW-0804">Transcription</keyword>
<organism evidence="5 6">
    <name type="scientific">Candidatus Blautia merdavium</name>
    <dbReference type="NCBI Taxonomy" id="2838494"/>
    <lineage>
        <taxon>Bacteria</taxon>
        <taxon>Bacillati</taxon>
        <taxon>Bacillota</taxon>
        <taxon>Clostridia</taxon>
        <taxon>Lachnospirales</taxon>
        <taxon>Lachnospiraceae</taxon>
        <taxon>Blautia</taxon>
    </lineage>
</organism>
<reference evidence="5" key="2">
    <citation type="submission" date="2021-04" db="EMBL/GenBank/DDBJ databases">
        <authorList>
            <person name="Gilroy R."/>
        </authorList>
    </citation>
    <scope>NUCLEOTIDE SEQUENCE</scope>
    <source>
        <strain evidence="5">ChiBcec2-3848</strain>
    </source>
</reference>
<accession>A0A9D2PPD5</accession>
<keyword evidence="1" id="KW-0805">Transcription regulation</keyword>
<evidence type="ECO:0000313" key="5">
    <source>
        <dbReference type="EMBL" id="HJC63246.1"/>
    </source>
</evidence>
<evidence type="ECO:0000256" key="2">
    <source>
        <dbReference type="ARBA" id="ARBA00023125"/>
    </source>
</evidence>
<dbReference type="PROSITE" id="PS50995">
    <property type="entry name" value="HTH_MARR_2"/>
    <property type="match status" value="1"/>
</dbReference>
<dbReference type="PANTHER" id="PTHR42756">
    <property type="entry name" value="TRANSCRIPTIONAL REGULATOR, MARR"/>
    <property type="match status" value="1"/>
</dbReference>
<gene>
    <name evidence="5" type="ORF">H9753_06475</name>
</gene>
<dbReference type="GO" id="GO:0003677">
    <property type="term" value="F:DNA binding"/>
    <property type="evidence" value="ECO:0007669"/>
    <property type="project" value="UniProtKB-KW"/>
</dbReference>
<protein>
    <submittedName>
        <fullName evidence="5">MarR family transcriptional regulator</fullName>
    </submittedName>
</protein>
<keyword evidence="2" id="KW-0238">DNA-binding</keyword>
<comment type="caution">
    <text evidence="5">The sequence shown here is derived from an EMBL/GenBank/DDBJ whole genome shotgun (WGS) entry which is preliminary data.</text>
</comment>
<dbReference type="GO" id="GO:0003700">
    <property type="term" value="F:DNA-binding transcription factor activity"/>
    <property type="evidence" value="ECO:0007669"/>
    <property type="project" value="InterPro"/>
</dbReference>
<dbReference type="Proteomes" id="UP000823886">
    <property type="component" value="Unassembled WGS sequence"/>
</dbReference>
<dbReference type="InterPro" id="IPR036390">
    <property type="entry name" value="WH_DNA-bd_sf"/>
</dbReference>
<evidence type="ECO:0000256" key="1">
    <source>
        <dbReference type="ARBA" id="ARBA00023015"/>
    </source>
</evidence>
<reference evidence="5" key="1">
    <citation type="journal article" date="2021" name="PeerJ">
        <title>Extensive microbial diversity within the chicken gut microbiome revealed by metagenomics and culture.</title>
        <authorList>
            <person name="Gilroy R."/>
            <person name="Ravi A."/>
            <person name="Getino M."/>
            <person name="Pursley I."/>
            <person name="Horton D.L."/>
            <person name="Alikhan N.F."/>
            <person name="Baker D."/>
            <person name="Gharbi K."/>
            <person name="Hall N."/>
            <person name="Watson M."/>
            <person name="Adriaenssens E.M."/>
            <person name="Foster-Nyarko E."/>
            <person name="Jarju S."/>
            <person name="Secka A."/>
            <person name="Antonio M."/>
            <person name="Oren A."/>
            <person name="Chaudhuri R.R."/>
            <person name="La Ragione R."/>
            <person name="Hildebrand F."/>
            <person name="Pallen M.J."/>
        </authorList>
    </citation>
    <scope>NUCLEOTIDE SEQUENCE</scope>
    <source>
        <strain evidence="5">ChiBcec2-3848</strain>
    </source>
</reference>
<dbReference type="Pfam" id="PF12802">
    <property type="entry name" value="MarR_2"/>
    <property type="match status" value="1"/>
</dbReference>
<proteinExistence type="predicted"/>
<sequence>MSSTTTDFLSSIRQITRLHEAMLRDLCERYHLTLSEAAILSFLHNNPGKDTAADIVELRGLKKSNVSPAVESLYQKNLITRRQDRADRRRIHLTLTRHACPIAEDVEQINRDLRKIIFLGLTPAEVETFCQINQKIRENTRTAMERRELK</sequence>
<name>A0A9D2PPD5_9FIRM</name>
<feature type="domain" description="HTH marR-type" evidence="4">
    <location>
        <begin position="5"/>
        <end position="138"/>
    </location>
</feature>
<evidence type="ECO:0000313" key="6">
    <source>
        <dbReference type="Proteomes" id="UP000823886"/>
    </source>
</evidence>